<keyword evidence="5" id="KW-0548">Nucleotidyltransferase</keyword>
<organism evidence="5">
    <name type="scientific">Lygus hesperus</name>
    <name type="common">Western plant bug</name>
    <dbReference type="NCBI Taxonomy" id="30085"/>
    <lineage>
        <taxon>Eukaryota</taxon>
        <taxon>Metazoa</taxon>
        <taxon>Ecdysozoa</taxon>
        <taxon>Arthropoda</taxon>
        <taxon>Hexapoda</taxon>
        <taxon>Insecta</taxon>
        <taxon>Pterygota</taxon>
        <taxon>Neoptera</taxon>
        <taxon>Paraneoptera</taxon>
        <taxon>Hemiptera</taxon>
        <taxon>Heteroptera</taxon>
        <taxon>Panheteroptera</taxon>
        <taxon>Cimicomorpha</taxon>
        <taxon>Miridae</taxon>
        <taxon>Mirini</taxon>
        <taxon>Lygus</taxon>
    </lineage>
</organism>
<sequence>VQKDVENGEMNEEKAIINRRKLNVQIERIRGIRNRLSRCRNKDVDVMFVELRRQETLAKYEIIIIEERYMKEAWSNVSEGKFNSEECGANKESELSEIDEDFESDDEWLVEDGDLSLLFEEPQCDKPKAGEENYRHGSQEAEEESKVTEEVAENIWRNIYVDNVVVGCDNEDEAIKLYNEGRKIFQEANMNSRSSMSNVPSHIKLVGDGTEEMQILGLNWGVKKRCNFGEE</sequence>
<evidence type="ECO:0000313" key="6">
    <source>
        <dbReference type="EMBL" id="JAG19660.1"/>
    </source>
</evidence>
<name>A0A0A9XLJ5_LYGHE</name>
<protein>
    <submittedName>
        <fullName evidence="5">RNA-directed RNA polymerase</fullName>
    </submittedName>
</protein>
<keyword evidence="5" id="KW-0696">RNA-directed RNA polymerase</keyword>
<keyword evidence="5" id="KW-0808">Transferase</keyword>
<dbReference type="GO" id="GO:0003968">
    <property type="term" value="F:RNA-directed RNA polymerase activity"/>
    <property type="evidence" value="ECO:0007669"/>
    <property type="project" value="UniProtKB-KW"/>
</dbReference>
<dbReference type="EMBL" id="GBHO01038109">
    <property type="protein sequence ID" value="JAG05495.1"/>
    <property type="molecule type" value="Transcribed_RNA"/>
</dbReference>
<feature type="region of interest" description="Disordered" evidence="1">
    <location>
        <begin position="125"/>
        <end position="146"/>
    </location>
</feature>
<dbReference type="EMBL" id="GBHO01023947">
    <property type="protein sequence ID" value="JAG19657.1"/>
    <property type="molecule type" value="Transcribed_RNA"/>
</dbReference>
<evidence type="ECO:0000313" key="3">
    <source>
        <dbReference type="EMBL" id="JAG05495.1"/>
    </source>
</evidence>
<dbReference type="EMBL" id="GBHO01038110">
    <property type="protein sequence ID" value="JAG05494.1"/>
    <property type="molecule type" value="Transcribed_RNA"/>
</dbReference>
<feature type="non-terminal residue" evidence="5">
    <location>
        <position position="1"/>
    </location>
</feature>
<reference evidence="5" key="2">
    <citation type="submission" date="2014-07" db="EMBL/GenBank/DDBJ databases">
        <authorList>
            <person name="Hull J."/>
        </authorList>
    </citation>
    <scope>NUCLEOTIDE SEQUENCE</scope>
</reference>
<gene>
    <name evidence="5" type="primary">RDRP_9</name>
    <name evidence="6" type="synonym">RDRP_11</name>
    <name evidence="3" type="synonym">RDRP_20</name>
    <name evidence="4" type="synonym">RDRP_5</name>
    <name evidence="2" type="synonym">RDRP_7</name>
    <name evidence="6" type="ORF">CM83_64506</name>
    <name evidence="5" type="ORF">CM83_64508</name>
    <name evidence="4" type="ORF">CM83_64511</name>
    <name evidence="3" type="ORF">CM83_64520</name>
    <name evidence="2" type="ORF">CM83_64523</name>
</gene>
<evidence type="ECO:0000256" key="1">
    <source>
        <dbReference type="SAM" id="MobiDB-lite"/>
    </source>
</evidence>
<dbReference type="EMBL" id="GBHO01023946">
    <property type="protein sequence ID" value="JAG19658.1"/>
    <property type="molecule type" value="Transcribed_RNA"/>
</dbReference>
<accession>A0A0A9XLJ5</accession>
<dbReference type="AlphaFoldDB" id="A0A0A9XLJ5"/>
<evidence type="ECO:0000313" key="4">
    <source>
        <dbReference type="EMBL" id="JAG19657.1"/>
    </source>
</evidence>
<evidence type="ECO:0000313" key="5">
    <source>
        <dbReference type="EMBL" id="JAG19658.1"/>
    </source>
</evidence>
<evidence type="ECO:0000313" key="2">
    <source>
        <dbReference type="EMBL" id="JAG05494.1"/>
    </source>
</evidence>
<proteinExistence type="predicted"/>
<dbReference type="EMBL" id="GBHO01023944">
    <property type="protein sequence ID" value="JAG19660.1"/>
    <property type="molecule type" value="Transcribed_RNA"/>
</dbReference>
<reference evidence="5" key="1">
    <citation type="journal article" date="2014" name="PLoS ONE">
        <title>Transcriptome-Based Identification of ABC Transporters in the Western Tarnished Plant Bug Lygus hesperus.</title>
        <authorList>
            <person name="Hull J.J."/>
            <person name="Chaney K."/>
            <person name="Geib S.M."/>
            <person name="Fabrick J.A."/>
            <person name="Brent C.S."/>
            <person name="Walsh D."/>
            <person name="Lavine L.C."/>
        </authorList>
    </citation>
    <scope>NUCLEOTIDE SEQUENCE</scope>
</reference>